<reference evidence="2 3" key="1">
    <citation type="journal article" date="2014" name="Proc. Natl. Acad. Sci. U.S.A.">
        <title>Trajectory and genomic determinants of fungal-pathogen speciation and host adaptation.</title>
        <authorList>
            <person name="Hu X."/>
            <person name="Xiao G."/>
            <person name="Zheng P."/>
            <person name="Shang Y."/>
            <person name="Su Y."/>
            <person name="Zhang X."/>
            <person name="Liu X."/>
            <person name="Zhan S."/>
            <person name="St Leger R.J."/>
            <person name="Wang C."/>
        </authorList>
    </citation>
    <scope>NUCLEOTIDE SEQUENCE [LARGE SCALE GENOMIC DNA]</scope>
    <source>
        <strain evidence="2 3">ARSEF 549</strain>
    </source>
</reference>
<dbReference type="HOGENOM" id="CLU_2306730_0_0_1"/>
<keyword evidence="1" id="KW-0732">Signal</keyword>
<gene>
    <name evidence="2" type="ORF">MAN_05641</name>
</gene>
<dbReference type="VEuPathDB" id="FungiDB:MAN_05641"/>
<organism evidence="2 3">
    <name type="scientific">Metarhizium anisopliae (strain ARSEF 549)</name>
    <dbReference type="NCBI Taxonomy" id="3151832"/>
    <lineage>
        <taxon>Eukaryota</taxon>
        <taxon>Fungi</taxon>
        <taxon>Dikarya</taxon>
        <taxon>Ascomycota</taxon>
        <taxon>Pezizomycotina</taxon>
        <taxon>Sordariomycetes</taxon>
        <taxon>Hypocreomycetidae</taxon>
        <taxon>Hypocreales</taxon>
        <taxon>Clavicipitaceae</taxon>
        <taxon>Metarhizium</taxon>
    </lineage>
</organism>
<evidence type="ECO:0000313" key="3">
    <source>
        <dbReference type="Proteomes" id="UP000031186"/>
    </source>
</evidence>
<dbReference type="Proteomes" id="UP000031186">
    <property type="component" value="Unassembled WGS sequence"/>
</dbReference>
<keyword evidence="3" id="KW-1185">Reference proteome</keyword>
<dbReference type="AlphaFoldDB" id="A0A0B4FDL6"/>
<name>A0A0B4FDL6_METAF</name>
<feature type="signal peptide" evidence="1">
    <location>
        <begin position="1"/>
        <end position="22"/>
    </location>
</feature>
<proteinExistence type="predicted"/>
<accession>A0A0B4FDL6</accession>
<evidence type="ECO:0000313" key="2">
    <source>
        <dbReference type="EMBL" id="KID65982.1"/>
    </source>
</evidence>
<feature type="chain" id="PRO_5002103900" evidence="1">
    <location>
        <begin position="23"/>
        <end position="100"/>
    </location>
</feature>
<feature type="non-terminal residue" evidence="2">
    <location>
        <position position="1"/>
    </location>
</feature>
<evidence type="ECO:0000256" key="1">
    <source>
        <dbReference type="SAM" id="SignalP"/>
    </source>
</evidence>
<sequence>MRWDSLVLAAYLALLAIDPTSAFLNGKRDVIGRAPKQPAKEVFRGDFRSPRDAFSIYRYIVGEHGREDDLDLFDEDSDEEWTSAFVLVITSVDTAVSYGR</sequence>
<dbReference type="EMBL" id="AZNF01000006">
    <property type="protein sequence ID" value="KID65982.1"/>
    <property type="molecule type" value="Genomic_DNA"/>
</dbReference>
<protein>
    <submittedName>
        <fullName evidence="2">Heat-labile enterotoxin IIB, A chain</fullName>
    </submittedName>
</protein>
<comment type="caution">
    <text evidence="2">The sequence shown here is derived from an EMBL/GenBank/DDBJ whole genome shotgun (WGS) entry which is preliminary data.</text>
</comment>